<dbReference type="Pfam" id="PF02214">
    <property type="entry name" value="BTB_2"/>
    <property type="match status" value="1"/>
</dbReference>
<proteinExistence type="predicted"/>
<protein>
    <recommendedName>
        <fullName evidence="2">TLDc domain-containing protein</fullName>
    </recommendedName>
</protein>
<dbReference type="Pfam" id="PF07534">
    <property type="entry name" value="TLD"/>
    <property type="match status" value="1"/>
</dbReference>
<dbReference type="InterPro" id="IPR000210">
    <property type="entry name" value="BTB/POZ_dom"/>
</dbReference>
<evidence type="ECO:0000256" key="1">
    <source>
        <dbReference type="SAM" id="MobiDB-lite"/>
    </source>
</evidence>
<dbReference type="PANTHER" id="PTHR11145:SF8">
    <property type="entry name" value="RE57120P"/>
    <property type="match status" value="1"/>
</dbReference>
<evidence type="ECO:0000259" key="2">
    <source>
        <dbReference type="PROSITE" id="PS51886"/>
    </source>
</evidence>
<dbReference type="EMBL" id="CALNXI010000038">
    <property type="protein sequence ID" value="CAH3016288.1"/>
    <property type="molecule type" value="Genomic_DNA"/>
</dbReference>
<dbReference type="InterPro" id="IPR003131">
    <property type="entry name" value="T1-type_BTB"/>
</dbReference>
<name>A0ABN8LGT3_9CNID</name>
<feature type="region of interest" description="Disordered" evidence="1">
    <location>
        <begin position="1"/>
        <end position="22"/>
    </location>
</feature>
<dbReference type="InterPro" id="IPR045068">
    <property type="entry name" value="BACURD1-3"/>
</dbReference>
<dbReference type="Proteomes" id="UP001159427">
    <property type="component" value="Unassembled WGS sequence"/>
</dbReference>
<dbReference type="PROSITE" id="PS51886">
    <property type="entry name" value="TLDC"/>
    <property type="match status" value="1"/>
</dbReference>
<dbReference type="SMART" id="SM00225">
    <property type="entry name" value="BTB"/>
    <property type="match status" value="1"/>
</dbReference>
<sequence length="247" mass="28297">MTSSASSKNVEEDVLEEESDGALEEVNSHIKSVFEILKSETIKVRKEMKAFDTMAKKLKHVHFSKTLKLNVGGQLFSTSLETMRKDPGSMLHAMFSGRFDSKPAEDGSYFIDRDGTHFRYILNYLRTGQLVVPEDKIVRRELLTEAEFYQVQGIIDELKAYPFQDSSILSTEQRQTLTKWLKKKLTSASCTYKLIYRGSRDGWGASNFHSRCDRKGPTVTVVRSSNGYIFGGYIEQHWEGKFHEVVR</sequence>
<feature type="compositionally biased region" description="Acidic residues" evidence="1">
    <location>
        <begin position="12"/>
        <end position="22"/>
    </location>
</feature>
<dbReference type="InterPro" id="IPR011333">
    <property type="entry name" value="SKP1/BTB/POZ_sf"/>
</dbReference>
<dbReference type="InterPro" id="IPR006571">
    <property type="entry name" value="TLDc_dom"/>
</dbReference>
<accession>A0ABN8LGT3</accession>
<dbReference type="PANTHER" id="PTHR11145">
    <property type="entry name" value="BTB/POZ DOMAIN-CONTAINING ADAPTER FOR CUL3-MEDIATED RHOA DEGRADATION PROTEIN FAMILY MEMBER"/>
    <property type="match status" value="1"/>
</dbReference>
<keyword evidence="4" id="KW-1185">Reference proteome</keyword>
<reference evidence="3 4" key="1">
    <citation type="submission" date="2022-05" db="EMBL/GenBank/DDBJ databases">
        <authorList>
            <consortium name="Genoscope - CEA"/>
            <person name="William W."/>
        </authorList>
    </citation>
    <scope>NUCLEOTIDE SEQUENCE [LARGE SCALE GENOMIC DNA]</scope>
</reference>
<comment type="caution">
    <text evidence="3">The sequence shown here is derived from an EMBL/GenBank/DDBJ whole genome shotgun (WGS) entry which is preliminary data.</text>
</comment>
<dbReference type="Gene3D" id="3.30.710.10">
    <property type="entry name" value="Potassium Channel Kv1.1, Chain A"/>
    <property type="match status" value="1"/>
</dbReference>
<dbReference type="SUPFAM" id="SSF54695">
    <property type="entry name" value="POZ domain"/>
    <property type="match status" value="1"/>
</dbReference>
<evidence type="ECO:0000313" key="3">
    <source>
        <dbReference type="EMBL" id="CAH3016288.1"/>
    </source>
</evidence>
<evidence type="ECO:0000313" key="4">
    <source>
        <dbReference type="Proteomes" id="UP001159427"/>
    </source>
</evidence>
<feature type="non-terminal residue" evidence="3">
    <location>
        <position position="247"/>
    </location>
</feature>
<organism evidence="3 4">
    <name type="scientific">Porites evermanni</name>
    <dbReference type="NCBI Taxonomy" id="104178"/>
    <lineage>
        <taxon>Eukaryota</taxon>
        <taxon>Metazoa</taxon>
        <taxon>Cnidaria</taxon>
        <taxon>Anthozoa</taxon>
        <taxon>Hexacorallia</taxon>
        <taxon>Scleractinia</taxon>
        <taxon>Fungiina</taxon>
        <taxon>Poritidae</taxon>
        <taxon>Porites</taxon>
    </lineage>
</organism>
<gene>
    <name evidence="3" type="ORF">PEVE_00027598</name>
</gene>
<feature type="domain" description="TLDc" evidence="2">
    <location>
        <begin position="167"/>
        <end position="247"/>
    </location>
</feature>